<dbReference type="GeneID" id="90003142"/>
<proteinExistence type="predicted"/>
<sequence>MAHAQSSSATVTQILLPFADQQPLDASVIAESPSDVKTLVIQCPPGTFDAGDCGFDEAITVTAGPSIFHYQPVIRPVSL</sequence>
<evidence type="ECO:0000313" key="1">
    <source>
        <dbReference type="EMBL" id="KAK5938104.1"/>
    </source>
</evidence>
<dbReference type="RefSeq" id="XP_064726194.1">
    <property type="nucleotide sequence ID" value="XM_064878086.1"/>
</dbReference>
<dbReference type="Proteomes" id="UP001334248">
    <property type="component" value="Unassembled WGS sequence"/>
</dbReference>
<keyword evidence="2" id="KW-1185">Reference proteome</keyword>
<feature type="non-terminal residue" evidence="1">
    <location>
        <position position="79"/>
    </location>
</feature>
<evidence type="ECO:0000313" key="2">
    <source>
        <dbReference type="Proteomes" id="UP001334248"/>
    </source>
</evidence>
<gene>
    <name evidence="1" type="ORF">PMZ80_009693</name>
</gene>
<reference evidence="1 2" key="1">
    <citation type="journal article" date="2023" name="Res Sq">
        <title>Genomic and morphological characterization of Knufia obscura isolated from the Mars 2020 spacecraft assembly facility.</title>
        <authorList>
            <person name="Chander A.M."/>
            <person name="Teixeira M.M."/>
            <person name="Singh N.K."/>
            <person name="Williams M.P."/>
            <person name="Parker C.W."/>
            <person name="Leo P."/>
            <person name="Stajich J.E."/>
            <person name="Torok T."/>
            <person name="Tighe S."/>
            <person name="Mason C.E."/>
            <person name="Venkateswaran K."/>
        </authorList>
    </citation>
    <scope>NUCLEOTIDE SEQUENCE [LARGE SCALE GENOMIC DNA]</scope>
    <source>
        <strain evidence="1 2">CCFEE 5817</strain>
    </source>
</reference>
<protein>
    <submittedName>
        <fullName evidence="1">Uncharacterized protein</fullName>
    </submittedName>
</protein>
<name>A0ABR0RD30_9EURO</name>
<accession>A0ABR0RD30</accession>
<dbReference type="EMBL" id="JAVHJV010000014">
    <property type="protein sequence ID" value="KAK5938104.1"/>
    <property type="molecule type" value="Genomic_DNA"/>
</dbReference>
<comment type="caution">
    <text evidence="1">The sequence shown here is derived from an EMBL/GenBank/DDBJ whole genome shotgun (WGS) entry which is preliminary data.</text>
</comment>
<organism evidence="1 2">
    <name type="scientific">Knufia obscura</name>
    <dbReference type="NCBI Taxonomy" id="1635080"/>
    <lineage>
        <taxon>Eukaryota</taxon>
        <taxon>Fungi</taxon>
        <taxon>Dikarya</taxon>
        <taxon>Ascomycota</taxon>
        <taxon>Pezizomycotina</taxon>
        <taxon>Eurotiomycetes</taxon>
        <taxon>Chaetothyriomycetidae</taxon>
        <taxon>Chaetothyriales</taxon>
        <taxon>Trichomeriaceae</taxon>
        <taxon>Knufia</taxon>
    </lineage>
</organism>